<gene>
    <name evidence="1" type="ORF">B193_3929</name>
</gene>
<dbReference type="EMBL" id="ALAO01000438">
    <property type="protein sequence ID" value="EKO37396.1"/>
    <property type="molecule type" value="Genomic_DNA"/>
</dbReference>
<evidence type="ECO:0000313" key="1">
    <source>
        <dbReference type="EMBL" id="EKO37396.1"/>
    </source>
</evidence>
<feature type="non-terminal residue" evidence="1">
    <location>
        <position position="32"/>
    </location>
</feature>
<evidence type="ECO:0000313" key="2">
    <source>
        <dbReference type="Proteomes" id="UP000006272"/>
    </source>
</evidence>
<protein>
    <submittedName>
        <fullName evidence="1">Uncharacterized protein</fullName>
    </submittedName>
</protein>
<organism evidence="1 2">
    <name type="scientific">Solidesulfovibrio magneticus str. Maddingley MBC34</name>
    <dbReference type="NCBI Taxonomy" id="1206767"/>
    <lineage>
        <taxon>Bacteria</taxon>
        <taxon>Pseudomonadati</taxon>
        <taxon>Thermodesulfobacteriota</taxon>
        <taxon>Desulfovibrionia</taxon>
        <taxon>Desulfovibrionales</taxon>
        <taxon>Desulfovibrionaceae</taxon>
        <taxon>Solidesulfovibrio</taxon>
    </lineage>
</organism>
<name>K6GK46_9BACT</name>
<sequence>MFMPSKIRFPYTIATVRGRLPFAPFLQLGGPG</sequence>
<reference evidence="1 2" key="1">
    <citation type="submission" date="2012-07" db="EMBL/GenBank/DDBJ databases">
        <title>Draft genome sequence of Desulfovibrio magneticus str. Maddingley MBC34 obtained from a metagenomic sequence of a methanogenic enrichment isolated from coal-seam formation water in Victoria, Australia.</title>
        <authorList>
            <person name="Greenfield P."/>
            <person name="Hendry P."/>
            <person name="Li D."/>
            <person name="Rosewarne C.P."/>
            <person name="Tran-Dinh N."/>
            <person name="Elbourne L.D.H."/>
            <person name="Paulsen I.T."/>
            <person name="Midgley D.J."/>
        </authorList>
    </citation>
    <scope>NUCLEOTIDE SEQUENCE [LARGE SCALE GENOMIC DNA]</scope>
    <source>
        <strain evidence="2">Maddingley MBC34</strain>
    </source>
</reference>
<dbReference type="Proteomes" id="UP000006272">
    <property type="component" value="Unassembled WGS sequence"/>
</dbReference>
<proteinExistence type="predicted"/>
<dbReference type="AlphaFoldDB" id="K6GK46"/>
<accession>K6GK46</accession>
<comment type="caution">
    <text evidence="1">The sequence shown here is derived from an EMBL/GenBank/DDBJ whole genome shotgun (WGS) entry which is preliminary data.</text>
</comment>